<protein>
    <submittedName>
        <fullName evidence="1">Uncharacterized protein</fullName>
    </submittedName>
</protein>
<sequence length="302" mass="34042">MHRCLRIPEILVEICEYLAVIELSSFRRPVVRSRKATAALAAFARTCKTIQNPALDILWADLDYFVRLIQCLPRDLWKVQEVPTTTRYSGPPKQPVIFQRSMTLSDWKVFNKYAHRVRSLAGMTDTRGYVAATNTISSEVLLVFGGPPASPILPNLCNLTWDSLSPDCISLFRHLLSPKIIRLVLNLDFNQLDLYSNSVLSVIGDVCPQMDHFVLCRRQSSRDMQQSINMVSQVVASFQHIRTLEVDAINGKAIAHLARLPSLTSVSFALDPSIEANFIKWLPAKPFPVLATLTIRAPDVRR</sequence>
<feature type="non-terminal residue" evidence="1">
    <location>
        <position position="302"/>
    </location>
</feature>
<evidence type="ECO:0000313" key="1">
    <source>
        <dbReference type="EMBL" id="KAH7906269.1"/>
    </source>
</evidence>
<dbReference type="EMBL" id="MU268044">
    <property type="protein sequence ID" value="KAH7906269.1"/>
    <property type="molecule type" value="Genomic_DNA"/>
</dbReference>
<gene>
    <name evidence="1" type="ORF">BJ138DRAFT_652821</name>
</gene>
<name>A0ACB7ZZF1_9AGAM</name>
<dbReference type="Proteomes" id="UP000790377">
    <property type="component" value="Unassembled WGS sequence"/>
</dbReference>
<organism evidence="1 2">
    <name type="scientific">Hygrophoropsis aurantiaca</name>
    <dbReference type="NCBI Taxonomy" id="72124"/>
    <lineage>
        <taxon>Eukaryota</taxon>
        <taxon>Fungi</taxon>
        <taxon>Dikarya</taxon>
        <taxon>Basidiomycota</taxon>
        <taxon>Agaricomycotina</taxon>
        <taxon>Agaricomycetes</taxon>
        <taxon>Agaricomycetidae</taxon>
        <taxon>Boletales</taxon>
        <taxon>Coniophorineae</taxon>
        <taxon>Hygrophoropsidaceae</taxon>
        <taxon>Hygrophoropsis</taxon>
    </lineage>
</organism>
<proteinExistence type="predicted"/>
<evidence type="ECO:0000313" key="2">
    <source>
        <dbReference type="Proteomes" id="UP000790377"/>
    </source>
</evidence>
<accession>A0ACB7ZZF1</accession>
<keyword evidence="2" id="KW-1185">Reference proteome</keyword>
<comment type="caution">
    <text evidence="1">The sequence shown here is derived from an EMBL/GenBank/DDBJ whole genome shotgun (WGS) entry which is preliminary data.</text>
</comment>
<reference evidence="1" key="1">
    <citation type="journal article" date="2021" name="New Phytol.">
        <title>Evolutionary innovations through gain and loss of genes in the ectomycorrhizal Boletales.</title>
        <authorList>
            <person name="Wu G."/>
            <person name="Miyauchi S."/>
            <person name="Morin E."/>
            <person name="Kuo A."/>
            <person name="Drula E."/>
            <person name="Varga T."/>
            <person name="Kohler A."/>
            <person name="Feng B."/>
            <person name="Cao Y."/>
            <person name="Lipzen A."/>
            <person name="Daum C."/>
            <person name="Hundley H."/>
            <person name="Pangilinan J."/>
            <person name="Johnson J."/>
            <person name="Barry K."/>
            <person name="LaButti K."/>
            <person name="Ng V."/>
            <person name="Ahrendt S."/>
            <person name="Min B."/>
            <person name="Choi I.G."/>
            <person name="Park H."/>
            <person name="Plett J.M."/>
            <person name="Magnuson J."/>
            <person name="Spatafora J.W."/>
            <person name="Nagy L.G."/>
            <person name="Henrissat B."/>
            <person name="Grigoriev I.V."/>
            <person name="Yang Z.L."/>
            <person name="Xu J."/>
            <person name="Martin F.M."/>
        </authorList>
    </citation>
    <scope>NUCLEOTIDE SEQUENCE</scope>
    <source>
        <strain evidence="1">ATCC 28755</strain>
    </source>
</reference>